<proteinExistence type="predicted"/>
<sequence length="99" mass="10770">YLRLLRNLCVSYCIRYSRDIYIQHLTGVQQYSAGAAAEHPDPVATEETTNLPNTDSSSPDNGSHPDNDRNSPDLSSQSAICQDNITLPTVGGESESTDL</sequence>
<organism evidence="2 3">
    <name type="scientific">Trichonephila inaurata madagascariensis</name>
    <dbReference type="NCBI Taxonomy" id="2747483"/>
    <lineage>
        <taxon>Eukaryota</taxon>
        <taxon>Metazoa</taxon>
        <taxon>Ecdysozoa</taxon>
        <taxon>Arthropoda</taxon>
        <taxon>Chelicerata</taxon>
        <taxon>Arachnida</taxon>
        <taxon>Araneae</taxon>
        <taxon>Araneomorphae</taxon>
        <taxon>Entelegynae</taxon>
        <taxon>Araneoidea</taxon>
        <taxon>Nephilidae</taxon>
        <taxon>Trichonephila</taxon>
        <taxon>Trichonephila inaurata</taxon>
    </lineage>
</organism>
<dbReference type="AlphaFoldDB" id="A0A8X6WLD1"/>
<name>A0A8X6WLD1_9ARAC</name>
<dbReference type="Proteomes" id="UP000886998">
    <property type="component" value="Unassembled WGS sequence"/>
</dbReference>
<feature type="compositionally biased region" description="Polar residues" evidence="1">
    <location>
        <begin position="72"/>
        <end position="87"/>
    </location>
</feature>
<evidence type="ECO:0000256" key="1">
    <source>
        <dbReference type="SAM" id="MobiDB-lite"/>
    </source>
</evidence>
<feature type="non-terminal residue" evidence="2">
    <location>
        <position position="1"/>
    </location>
</feature>
<evidence type="ECO:0000313" key="2">
    <source>
        <dbReference type="EMBL" id="GFY37070.1"/>
    </source>
</evidence>
<reference evidence="2" key="1">
    <citation type="submission" date="2020-08" db="EMBL/GenBank/DDBJ databases">
        <title>Multicomponent nature underlies the extraordinary mechanical properties of spider dragline silk.</title>
        <authorList>
            <person name="Kono N."/>
            <person name="Nakamura H."/>
            <person name="Mori M."/>
            <person name="Yoshida Y."/>
            <person name="Ohtoshi R."/>
            <person name="Malay A.D."/>
            <person name="Moran D.A.P."/>
            <person name="Tomita M."/>
            <person name="Numata K."/>
            <person name="Arakawa K."/>
        </authorList>
    </citation>
    <scope>NUCLEOTIDE SEQUENCE</scope>
</reference>
<feature type="region of interest" description="Disordered" evidence="1">
    <location>
        <begin position="32"/>
        <end position="99"/>
    </location>
</feature>
<protein>
    <submittedName>
        <fullName evidence="2">Uncharacterized protein</fullName>
    </submittedName>
</protein>
<gene>
    <name evidence="2" type="ORF">TNIN_349831</name>
</gene>
<feature type="compositionally biased region" description="Polar residues" evidence="1">
    <location>
        <begin position="46"/>
        <end position="61"/>
    </location>
</feature>
<accession>A0A8X6WLD1</accession>
<evidence type="ECO:0000313" key="3">
    <source>
        <dbReference type="Proteomes" id="UP000886998"/>
    </source>
</evidence>
<keyword evidence="3" id="KW-1185">Reference proteome</keyword>
<dbReference type="EMBL" id="BMAV01000082">
    <property type="protein sequence ID" value="GFY37070.1"/>
    <property type="molecule type" value="Genomic_DNA"/>
</dbReference>
<comment type="caution">
    <text evidence="2">The sequence shown here is derived from an EMBL/GenBank/DDBJ whole genome shotgun (WGS) entry which is preliminary data.</text>
</comment>